<dbReference type="PANTHER" id="PTHR33361">
    <property type="entry name" value="GLR0591 PROTEIN"/>
    <property type="match status" value="1"/>
</dbReference>
<protein>
    <recommendedName>
        <fullName evidence="2">DUF885 domain-containing protein</fullName>
    </recommendedName>
</protein>
<dbReference type="PANTHER" id="PTHR33361:SF15">
    <property type="entry name" value="DUF885 FAMILY LIPOPROTEIN"/>
    <property type="match status" value="1"/>
</dbReference>
<name>X0SGZ3_9ZZZZ</name>
<proteinExistence type="predicted"/>
<dbReference type="Pfam" id="PF05960">
    <property type="entry name" value="DUF885"/>
    <property type="match status" value="1"/>
</dbReference>
<dbReference type="InterPro" id="IPR010281">
    <property type="entry name" value="DUF885"/>
</dbReference>
<gene>
    <name evidence="1" type="ORF">S01H1_13246</name>
</gene>
<accession>X0SGZ3</accession>
<sequence length="326" mass="36400">MTNPQQFYERTQAWIGRLMELNPGAATQLGDHRFDGQLGNFTLAAQDAQNEEIKGMAAELAEMKTADWPNDARIDHTLMTQITKSFVRGHERLRGHVRNPGQYIDATTGSVMVLIIKEFAPLPERLKSALERTRQVPRVLEEAKRVLVPNEIPCVWAETAIEQGQMAPMLFTALLPGLAQQAAPDLVEEITEAGAAAGKAIEDYIAFVRDEVLPKAQADFAVGKELFDEILREDHMVDYDADELIETGWEQFELTKKQMEAIAKEIDPSKSVEEILEEAKAEHPTAEGLLQAYEDAMNGAKQFVIDNDIVTIPEGESLKIIETPLY</sequence>
<evidence type="ECO:0008006" key="2">
    <source>
        <dbReference type="Google" id="ProtNLM"/>
    </source>
</evidence>
<reference evidence="1" key="1">
    <citation type="journal article" date="2014" name="Front. Microbiol.">
        <title>High frequency of phylogenetically diverse reductive dehalogenase-homologous genes in deep subseafloor sedimentary metagenomes.</title>
        <authorList>
            <person name="Kawai M."/>
            <person name="Futagami T."/>
            <person name="Toyoda A."/>
            <person name="Takaki Y."/>
            <person name="Nishi S."/>
            <person name="Hori S."/>
            <person name="Arai W."/>
            <person name="Tsubouchi T."/>
            <person name="Morono Y."/>
            <person name="Uchiyama I."/>
            <person name="Ito T."/>
            <person name="Fujiyama A."/>
            <person name="Inagaki F."/>
            <person name="Takami H."/>
        </authorList>
    </citation>
    <scope>NUCLEOTIDE SEQUENCE</scope>
    <source>
        <strain evidence="1">Expedition CK06-06</strain>
    </source>
</reference>
<feature type="non-terminal residue" evidence="1">
    <location>
        <position position="326"/>
    </location>
</feature>
<evidence type="ECO:0000313" key="1">
    <source>
        <dbReference type="EMBL" id="GAF74381.1"/>
    </source>
</evidence>
<dbReference type="AlphaFoldDB" id="X0SGZ3"/>
<dbReference type="EMBL" id="BARS01006837">
    <property type="protein sequence ID" value="GAF74381.1"/>
    <property type="molecule type" value="Genomic_DNA"/>
</dbReference>
<comment type="caution">
    <text evidence="1">The sequence shown here is derived from an EMBL/GenBank/DDBJ whole genome shotgun (WGS) entry which is preliminary data.</text>
</comment>
<organism evidence="1">
    <name type="scientific">marine sediment metagenome</name>
    <dbReference type="NCBI Taxonomy" id="412755"/>
    <lineage>
        <taxon>unclassified sequences</taxon>
        <taxon>metagenomes</taxon>
        <taxon>ecological metagenomes</taxon>
    </lineage>
</organism>